<name>A0A2P5G0H7_TREOI</name>
<comment type="caution">
    <text evidence="1">The sequence shown here is derived from an EMBL/GenBank/DDBJ whole genome shotgun (WGS) entry which is preliminary data.</text>
</comment>
<evidence type="ECO:0000313" key="1">
    <source>
        <dbReference type="EMBL" id="POO03560.1"/>
    </source>
</evidence>
<sequence>MSNRKYESGYDKLKKKRRVEKLIESQKGALDKFFANNKNDENTSKKCQENVEGPKINEESEDLNQNLHSIPLNIFDPGRWENIIIDDKLRDLLVEKGPIRENNINFPKD</sequence>
<proteinExistence type="predicted"/>
<evidence type="ECO:0000313" key="2">
    <source>
        <dbReference type="Proteomes" id="UP000237000"/>
    </source>
</evidence>
<accession>A0A2P5G0H7</accession>
<organism evidence="1 2">
    <name type="scientific">Trema orientale</name>
    <name type="common">Charcoal tree</name>
    <name type="synonym">Celtis orientalis</name>
    <dbReference type="NCBI Taxonomy" id="63057"/>
    <lineage>
        <taxon>Eukaryota</taxon>
        <taxon>Viridiplantae</taxon>
        <taxon>Streptophyta</taxon>
        <taxon>Embryophyta</taxon>
        <taxon>Tracheophyta</taxon>
        <taxon>Spermatophyta</taxon>
        <taxon>Magnoliopsida</taxon>
        <taxon>eudicotyledons</taxon>
        <taxon>Gunneridae</taxon>
        <taxon>Pentapetalae</taxon>
        <taxon>rosids</taxon>
        <taxon>fabids</taxon>
        <taxon>Rosales</taxon>
        <taxon>Cannabaceae</taxon>
        <taxon>Trema</taxon>
    </lineage>
</organism>
<reference evidence="2" key="1">
    <citation type="submission" date="2016-06" db="EMBL/GenBank/DDBJ databases">
        <title>Parallel loss of symbiosis genes in relatives of nitrogen-fixing non-legume Parasponia.</title>
        <authorList>
            <person name="Van Velzen R."/>
            <person name="Holmer R."/>
            <person name="Bu F."/>
            <person name="Rutten L."/>
            <person name="Van Zeijl A."/>
            <person name="Liu W."/>
            <person name="Santuari L."/>
            <person name="Cao Q."/>
            <person name="Sharma T."/>
            <person name="Shen D."/>
            <person name="Roswanjaya Y."/>
            <person name="Wardhani T."/>
            <person name="Kalhor M.S."/>
            <person name="Jansen J."/>
            <person name="Van den Hoogen J."/>
            <person name="Gungor B."/>
            <person name="Hartog M."/>
            <person name="Hontelez J."/>
            <person name="Verver J."/>
            <person name="Yang W.-C."/>
            <person name="Schijlen E."/>
            <person name="Repin R."/>
            <person name="Schilthuizen M."/>
            <person name="Schranz E."/>
            <person name="Heidstra R."/>
            <person name="Miyata K."/>
            <person name="Fedorova E."/>
            <person name="Kohlen W."/>
            <person name="Bisseling T."/>
            <person name="Smit S."/>
            <person name="Geurts R."/>
        </authorList>
    </citation>
    <scope>NUCLEOTIDE SEQUENCE [LARGE SCALE GENOMIC DNA]</scope>
    <source>
        <strain evidence="2">cv. RG33-2</strain>
    </source>
</reference>
<dbReference type="OrthoDB" id="1692427at2759"/>
<protein>
    <submittedName>
        <fullName evidence="1">Uncharacterized protein</fullName>
    </submittedName>
</protein>
<dbReference type="Proteomes" id="UP000237000">
    <property type="component" value="Unassembled WGS sequence"/>
</dbReference>
<dbReference type="InParanoid" id="A0A2P5G0H7"/>
<dbReference type="AlphaFoldDB" id="A0A2P5G0H7"/>
<keyword evidence="2" id="KW-1185">Reference proteome</keyword>
<gene>
    <name evidence="1" type="ORF">TorRG33x02_007650</name>
</gene>
<dbReference type="EMBL" id="JXTC01000002">
    <property type="protein sequence ID" value="POO03560.1"/>
    <property type="molecule type" value="Genomic_DNA"/>
</dbReference>